<gene>
    <name evidence="2" type="ORF">METZ01_LOCUS98094</name>
</gene>
<feature type="domain" description="Gfo/Idh/MocA-like oxidoreductase N-terminal" evidence="1">
    <location>
        <begin position="45"/>
        <end position="173"/>
    </location>
</feature>
<dbReference type="PANTHER" id="PTHR43818">
    <property type="entry name" value="BCDNA.GH03377"/>
    <property type="match status" value="1"/>
</dbReference>
<sequence>MTKPTELPSSNRRDFIKTTGSVTAASVLTGVAIPRVHSAVDDTTQIAVVGAGGRGTGAADNALSVPSGIARNKLVAMADVSTAKMDNSYKALKRRHKDSVDVPADRRYIGFDGYAKAMDNLNKGDVVIFTTPCAFRWVHFQKAIDKGLNIFMEKPLCPDGPSARRMLALNNEAIKKNLKVGVGLMCRHSRARGELFNRIKDGELGDINLLRAYRLHGPVASCRSLPPKNNENELLYQIRRFHSFIWASGGSFSDFLIHNIDECCWMKDDWPIKAQGAGGRHYRDNYIDQNLDSYTVEYTFRDGAKLYMHGRTIGGCHPGFASYAHGSKGLGIISENGHAPAPCKIFKGQSMKDDVAWAYPGRETNPYQDEWNDLMSAIRENKPYNEVERGVMASVVTAAGRFASHTGQEVTVEQVLNHDHDLCPNADQLTMDSPAPLQMNPDGKYPVPQPGIIKDREYLQIKADKV</sequence>
<dbReference type="GO" id="GO:0000166">
    <property type="term" value="F:nucleotide binding"/>
    <property type="evidence" value="ECO:0007669"/>
    <property type="project" value="InterPro"/>
</dbReference>
<proteinExistence type="predicted"/>
<dbReference type="EMBL" id="UINC01010144">
    <property type="protein sequence ID" value="SVA45240.1"/>
    <property type="molecule type" value="Genomic_DNA"/>
</dbReference>
<dbReference type="SUPFAM" id="SSF51735">
    <property type="entry name" value="NAD(P)-binding Rossmann-fold domains"/>
    <property type="match status" value="1"/>
</dbReference>
<dbReference type="PROSITE" id="PS51318">
    <property type="entry name" value="TAT"/>
    <property type="match status" value="1"/>
</dbReference>
<dbReference type="SUPFAM" id="SSF55347">
    <property type="entry name" value="Glyceraldehyde-3-phosphate dehydrogenase-like, C-terminal domain"/>
    <property type="match status" value="1"/>
</dbReference>
<dbReference type="AlphaFoldDB" id="A0A381VY68"/>
<evidence type="ECO:0000259" key="1">
    <source>
        <dbReference type="Pfam" id="PF01408"/>
    </source>
</evidence>
<organism evidence="2">
    <name type="scientific">marine metagenome</name>
    <dbReference type="NCBI Taxonomy" id="408172"/>
    <lineage>
        <taxon>unclassified sequences</taxon>
        <taxon>metagenomes</taxon>
        <taxon>ecological metagenomes</taxon>
    </lineage>
</organism>
<name>A0A381VY68_9ZZZZ</name>
<dbReference type="InterPro" id="IPR006311">
    <property type="entry name" value="TAT_signal"/>
</dbReference>
<evidence type="ECO:0000313" key="2">
    <source>
        <dbReference type="EMBL" id="SVA45240.1"/>
    </source>
</evidence>
<dbReference type="PANTHER" id="PTHR43818:SF5">
    <property type="entry name" value="OXIDOREDUCTASE FAMILY PROTEIN"/>
    <property type="match status" value="1"/>
</dbReference>
<dbReference type="Gene3D" id="3.30.360.10">
    <property type="entry name" value="Dihydrodipicolinate Reductase, domain 2"/>
    <property type="match status" value="1"/>
</dbReference>
<dbReference type="Gene3D" id="3.40.50.720">
    <property type="entry name" value="NAD(P)-binding Rossmann-like Domain"/>
    <property type="match status" value="1"/>
</dbReference>
<accession>A0A381VY68</accession>
<reference evidence="2" key="1">
    <citation type="submission" date="2018-05" db="EMBL/GenBank/DDBJ databases">
        <authorList>
            <person name="Lanie J.A."/>
            <person name="Ng W.-L."/>
            <person name="Kazmierczak K.M."/>
            <person name="Andrzejewski T.M."/>
            <person name="Davidsen T.M."/>
            <person name="Wayne K.J."/>
            <person name="Tettelin H."/>
            <person name="Glass J.I."/>
            <person name="Rusch D."/>
            <person name="Podicherti R."/>
            <person name="Tsui H.-C.T."/>
            <person name="Winkler M.E."/>
        </authorList>
    </citation>
    <scope>NUCLEOTIDE SEQUENCE</scope>
</reference>
<dbReference type="InterPro" id="IPR036291">
    <property type="entry name" value="NAD(P)-bd_dom_sf"/>
</dbReference>
<protein>
    <recommendedName>
        <fullName evidence="1">Gfo/Idh/MocA-like oxidoreductase N-terminal domain-containing protein</fullName>
    </recommendedName>
</protein>
<dbReference type="InterPro" id="IPR000683">
    <property type="entry name" value="Gfo/Idh/MocA-like_OxRdtase_N"/>
</dbReference>
<dbReference type="InterPro" id="IPR019546">
    <property type="entry name" value="TAT_signal_bac_arc"/>
</dbReference>
<dbReference type="Pfam" id="PF01408">
    <property type="entry name" value="GFO_IDH_MocA"/>
    <property type="match status" value="1"/>
</dbReference>
<dbReference type="NCBIfam" id="TIGR01409">
    <property type="entry name" value="TAT_signal_seq"/>
    <property type="match status" value="1"/>
</dbReference>
<dbReference type="InterPro" id="IPR050463">
    <property type="entry name" value="Gfo/Idh/MocA_oxidrdct_glycsds"/>
</dbReference>